<dbReference type="Gene3D" id="3.40.50.2300">
    <property type="match status" value="1"/>
</dbReference>
<organism evidence="4 5">
    <name type="scientific">Corallococcus caeni</name>
    <dbReference type="NCBI Taxonomy" id="3082388"/>
    <lineage>
        <taxon>Bacteria</taxon>
        <taxon>Pseudomonadati</taxon>
        <taxon>Myxococcota</taxon>
        <taxon>Myxococcia</taxon>
        <taxon>Myxococcales</taxon>
        <taxon>Cystobacterineae</taxon>
        <taxon>Myxococcaceae</taxon>
        <taxon>Corallococcus</taxon>
    </lineage>
</organism>
<dbReference type="InterPro" id="IPR011006">
    <property type="entry name" value="CheY-like_superfamily"/>
</dbReference>
<evidence type="ECO:0000256" key="1">
    <source>
        <dbReference type="ARBA" id="ARBA00022553"/>
    </source>
</evidence>
<reference evidence="4 5" key="1">
    <citation type="journal article" date="2024" name="Arch. Microbiol.">
        <title>Corallococcus caeni sp. nov., a novel myxobacterium isolated from activated sludge.</title>
        <authorList>
            <person name="Tomita S."/>
            <person name="Nakai R."/>
            <person name="Kuroda K."/>
            <person name="Kurashita H."/>
            <person name="Hatamoto M."/>
            <person name="Yamaguchi T."/>
            <person name="Narihiro T."/>
        </authorList>
    </citation>
    <scope>NUCLEOTIDE SEQUENCE [LARGE SCALE GENOMIC DNA]</scope>
    <source>
        <strain evidence="4 5">NO1</strain>
    </source>
</reference>
<dbReference type="PANTHER" id="PTHR44591">
    <property type="entry name" value="STRESS RESPONSE REGULATOR PROTEIN 1"/>
    <property type="match status" value="1"/>
</dbReference>
<dbReference type="Proteomes" id="UP001342631">
    <property type="component" value="Unassembled WGS sequence"/>
</dbReference>
<accession>A0ABQ6R3W6</accession>
<sequence length="135" mass="14495">MGEGVSMLRDMAKPVPHKPVLVVEDDEDARAAIAEILEAEGYEVAVAANGREALDELQHLPAPSLILLDLRMPVMDGPEFLRHLRADWPRLKAVPVLLLSGVGVEPLPDTGGLLKKPIVPDELVATVGRLSGRTA</sequence>
<dbReference type="PANTHER" id="PTHR44591:SF3">
    <property type="entry name" value="RESPONSE REGULATORY DOMAIN-CONTAINING PROTEIN"/>
    <property type="match status" value="1"/>
</dbReference>
<dbReference type="InterPro" id="IPR050595">
    <property type="entry name" value="Bact_response_regulator"/>
</dbReference>
<proteinExistence type="predicted"/>
<dbReference type="SUPFAM" id="SSF52172">
    <property type="entry name" value="CheY-like"/>
    <property type="match status" value="1"/>
</dbReference>
<keyword evidence="5" id="KW-1185">Reference proteome</keyword>
<dbReference type="CDD" id="cd17574">
    <property type="entry name" value="REC_OmpR"/>
    <property type="match status" value="1"/>
</dbReference>
<comment type="caution">
    <text evidence="4">The sequence shown here is derived from an EMBL/GenBank/DDBJ whole genome shotgun (WGS) entry which is preliminary data.</text>
</comment>
<dbReference type="Pfam" id="PF00072">
    <property type="entry name" value="Response_reg"/>
    <property type="match status" value="1"/>
</dbReference>
<protein>
    <recommendedName>
        <fullName evidence="3">Response regulatory domain-containing protein</fullName>
    </recommendedName>
</protein>
<evidence type="ECO:0000256" key="2">
    <source>
        <dbReference type="PROSITE-ProRule" id="PRU00169"/>
    </source>
</evidence>
<keyword evidence="1 2" id="KW-0597">Phosphoprotein</keyword>
<feature type="domain" description="Response regulatory" evidence="3">
    <location>
        <begin position="19"/>
        <end position="131"/>
    </location>
</feature>
<dbReference type="SMART" id="SM00448">
    <property type="entry name" value="REC"/>
    <property type="match status" value="1"/>
</dbReference>
<feature type="modified residue" description="4-aspartylphosphate" evidence="2">
    <location>
        <position position="69"/>
    </location>
</feature>
<name>A0ABQ6R3W6_9BACT</name>
<evidence type="ECO:0000313" key="5">
    <source>
        <dbReference type="Proteomes" id="UP001342631"/>
    </source>
</evidence>
<dbReference type="InterPro" id="IPR001789">
    <property type="entry name" value="Sig_transdc_resp-reg_receiver"/>
</dbReference>
<dbReference type="EMBL" id="BTTX01000009">
    <property type="protein sequence ID" value="GMU10762.1"/>
    <property type="molecule type" value="Genomic_DNA"/>
</dbReference>
<evidence type="ECO:0000313" key="4">
    <source>
        <dbReference type="EMBL" id="GMU10762.1"/>
    </source>
</evidence>
<evidence type="ECO:0000259" key="3">
    <source>
        <dbReference type="PROSITE" id="PS50110"/>
    </source>
</evidence>
<gene>
    <name evidence="4" type="ORF">ASNO1_70160</name>
</gene>
<dbReference type="PROSITE" id="PS50110">
    <property type="entry name" value="RESPONSE_REGULATORY"/>
    <property type="match status" value="1"/>
</dbReference>